<evidence type="ECO:0000313" key="2">
    <source>
        <dbReference type="EMBL" id="NYE09573.1"/>
    </source>
</evidence>
<dbReference type="PANTHER" id="PTHR31446:SF29">
    <property type="entry name" value="ACID PHOSPHATASE_VANADIUM-DEPENDENT HALOPEROXIDASE-RELATED PROTEIN"/>
    <property type="match status" value="1"/>
</dbReference>
<evidence type="ECO:0000313" key="3">
    <source>
        <dbReference type="Proteomes" id="UP000548423"/>
    </source>
</evidence>
<dbReference type="AlphaFoldDB" id="A0A852TLA0"/>
<organism evidence="2 3">
    <name type="scientific">Neobacillus niacini</name>
    <dbReference type="NCBI Taxonomy" id="86668"/>
    <lineage>
        <taxon>Bacteria</taxon>
        <taxon>Bacillati</taxon>
        <taxon>Bacillota</taxon>
        <taxon>Bacilli</taxon>
        <taxon>Bacillales</taxon>
        <taxon>Bacillaceae</taxon>
        <taxon>Neobacillus</taxon>
    </lineage>
</organism>
<gene>
    <name evidence="2" type="ORF">F4694_006475</name>
</gene>
<feature type="transmembrane region" description="Helical" evidence="1">
    <location>
        <begin position="56"/>
        <end position="87"/>
    </location>
</feature>
<protein>
    <recommendedName>
        <fullName evidence="4">Divergent PAP2 family protein</fullName>
    </recommendedName>
</protein>
<reference evidence="3" key="1">
    <citation type="submission" date="2020-07" db="EMBL/GenBank/DDBJ databases">
        <authorList>
            <person name="Partida-Martinez L."/>
            <person name="Huntemann M."/>
            <person name="Clum A."/>
            <person name="Wang J."/>
            <person name="Palaniappan K."/>
            <person name="Ritter S."/>
            <person name="Chen I.-M."/>
            <person name="Stamatis D."/>
            <person name="Reddy T."/>
            <person name="O'Malley R."/>
            <person name="Daum C."/>
            <person name="Shapiro N."/>
            <person name="Ivanova N."/>
            <person name="Kyrpides N."/>
            <person name="Woyke T."/>
        </authorList>
    </citation>
    <scope>NUCLEOTIDE SEQUENCE [LARGE SCALE GENOMIC DNA]</scope>
    <source>
        <strain evidence="3">AT2.8</strain>
    </source>
</reference>
<feature type="transmembrane region" description="Helical" evidence="1">
    <location>
        <begin position="7"/>
        <end position="36"/>
    </location>
</feature>
<keyword evidence="1" id="KW-0472">Membrane</keyword>
<dbReference type="PANTHER" id="PTHR31446">
    <property type="entry name" value="ACID PHOSPHATASE/VANADIUM-DEPENDENT HALOPEROXIDASE-RELATED PROTEIN"/>
    <property type="match status" value="1"/>
</dbReference>
<dbReference type="Pfam" id="PF02681">
    <property type="entry name" value="DUF212"/>
    <property type="match status" value="1"/>
</dbReference>
<comment type="caution">
    <text evidence="2">The sequence shown here is derived from an EMBL/GenBank/DDBJ whole genome shotgun (WGS) entry which is preliminary data.</text>
</comment>
<dbReference type="EMBL" id="JACCBX010000024">
    <property type="protein sequence ID" value="NYE09573.1"/>
    <property type="molecule type" value="Genomic_DNA"/>
</dbReference>
<proteinExistence type="predicted"/>
<dbReference type="Proteomes" id="UP000548423">
    <property type="component" value="Unassembled WGS sequence"/>
</dbReference>
<name>A0A852TLA0_9BACI</name>
<sequence length="164" mass="18140">MTNIQEVIMFLSCPIVAAFLGMFLAQFVKVPIHFLASKELKWKLMFSTGGMPSSHTAMIVSLTTAIGLMTGFQSNEFAICVVVAAIVMHDAMGVRRHAGYHAEILNTLLADFNSLIETLKDPNLKKPESREKLKELLGHQPTEVFFGGITGIIVGVITYYLYPF</sequence>
<feature type="transmembrane region" description="Helical" evidence="1">
    <location>
        <begin position="144"/>
        <end position="162"/>
    </location>
</feature>
<evidence type="ECO:0008006" key="4">
    <source>
        <dbReference type="Google" id="ProtNLM"/>
    </source>
</evidence>
<keyword evidence="1" id="KW-0812">Transmembrane</keyword>
<reference evidence="3" key="2">
    <citation type="submission" date="2020-08" db="EMBL/GenBank/DDBJ databases">
        <title>The Agave Microbiome: Exploring the role of microbial communities in plant adaptations to desert environments.</title>
        <authorList>
            <person name="Partida-Martinez L.P."/>
        </authorList>
    </citation>
    <scope>NUCLEOTIDE SEQUENCE [LARGE SCALE GENOMIC DNA]</scope>
    <source>
        <strain evidence="3">AT2.8</strain>
    </source>
</reference>
<accession>A0A852TLA0</accession>
<dbReference type="InterPro" id="IPR003832">
    <property type="entry name" value="DUF212"/>
</dbReference>
<keyword evidence="1" id="KW-1133">Transmembrane helix</keyword>
<evidence type="ECO:0000256" key="1">
    <source>
        <dbReference type="SAM" id="Phobius"/>
    </source>
</evidence>